<feature type="domain" description="PocR" evidence="1">
    <location>
        <begin position="1"/>
        <end position="120"/>
    </location>
</feature>
<feature type="non-terminal residue" evidence="2">
    <location>
        <position position="1"/>
    </location>
</feature>
<proteinExistence type="predicted"/>
<name>A0AAW9IF41_CLOPF</name>
<protein>
    <submittedName>
        <fullName evidence="2">Histidine kinase</fullName>
    </submittedName>
</protein>
<dbReference type="Proteomes" id="UP001291306">
    <property type="component" value="Unassembled WGS sequence"/>
</dbReference>
<evidence type="ECO:0000313" key="2">
    <source>
        <dbReference type="EMBL" id="MDZ5001699.1"/>
    </source>
</evidence>
<organism evidence="2 3">
    <name type="scientific">Clostridium perfringens</name>
    <dbReference type="NCBI Taxonomy" id="1502"/>
    <lineage>
        <taxon>Bacteria</taxon>
        <taxon>Bacillati</taxon>
        <taxon>Bacillota</taxon>
        <taxon>Clostridia</taxon>
        <taxon>Eubacteriales</taxon>
        <taxon>Clostridiaceae</taxon>
        <taxon>Clostridium</taxon>
    </lineage>
</organism>
<reference evidence="2" key="1">
    <citation type="submission" date="2019-11" db="EMBL/GenBank/DDBJ databases">
        <title>Characterization of Clostridium perfringens isolates from swine manure treated agricultural soils.</title>
        <authorList>
            <person name="Wushke S.T."/>
        </authorList>
    </citation>
    <scope>NUCLEOTIDE SEQUENCE</scope>
    <source>
        <strain evidence="2">X26</strain>
    </source>
</reference>
<dbReference type="EMBL" id="WNVC01001705">
    <property type="protein sequence ID" value="MDZ5001699.1"/>
    <property type="molecule type" value="Genomic_DNA"/>
</dbReference>
<dbReference type="GO" id="GO:0016301">
    <property type="term" value="F:kinase activity"/>
    <property type="evidence" value="ECO:0007669"/>
    <property type="project" value="UniProtKB-KW"/>
</dbReference>
<comment type="caution">
    <text evidence="2">The sequence shown here is derived from an EMBL/GenBank/DDBJ whole genome shotgun (WGS) entry which is preliminary data.</text>
</comment>
<accession>A0AAW9IF41</accession>
<gene>
    <name evidence="2" type="ORF">GNF79_22120</name>
</gene>
<keyword evidence="2" id="KW-0418">Kinase</keyword>
<dbReference type="Pfam" id="PF10114">
    <property type="entry name" value="PocR"/>
    <property type="match status" value="1"/>
</dbReference>
<dbReference type="RefSeq" id="WP_322459712.1">
    <property type="nucleotide sequence ID" value="NZ_WNVC01001705.1"/>
</dbReference>
<sequence length="120" mass="13726">FYHSTGIASGIVSRDGTILTITGWKDMCTKFHRVNPKSKLRCIESDIFMLEELKNKDVIINHKCKNGLIDIGTPIVLEGIFLATIFSGQIFFEKPDKEFFRMQAKKFGFDEDAYLKALDE</sequence>
<feature type="non-terminal residue" evidence="2">
    <location>
        <position position="120"/>
    </location>
</feature>
<dbReference type="InterPro" id="IPR018771">
    <property type="entry name" value="PocR_dom"/>
</dbReference>
<evidence type="ECO:0000313" key="3">
    <source>
        <dbReference type="Proteomes" id="UP001291306"/>
    </source>
</evidence>
<dbReference type="AlphaFoldDB" id="A0AAW9IF41"/>
<evidence type="ECO:0000259" key="1">
    <source>
        <dbReference type="Pfam" id="PF10114"/>
    </source>
</evidence>
<keyword evidence="2" id="KW-0808">Transferase</keyword>